<dbReference type="RefSeq" id="WP_076559457.1">
    <property type="nucleotide sequence ID" value="NZ_CP033929.1"/>
</dbReference>
<keyword evidence="1" id="KW-0175">Coiled coil</keyword>
<reference evidence="2 4" key="1">
    <citation type="submission" date="2017-01" db="EMBL/GenBank/DDBJ databases">
        <authorList>
            <person name="Varghese N."/>
            <person name="Submissions S."/>
        </authorList>
    </citation>
    <scope>NUCLEOTIDE SEQUENCE [LARGE SCALE GENOMIC DNA]</scope>
    <source>
        <strain evidence="2 4">ATCC 27950</strain>
    </source>
</reference>
<evidence type="ECO:0000256" key="1">
    <source>
        <dbReference type="SAM" id="Coils"/>
    </source>
</evidence>
<dbReference type="GeneID" id="303674958"/>
<proteinExistence type="predicted"/>
<dbReference type="Proteomes" id="UP000255231">
    <property type="component" value="Unassembled WGS sequence"/>
</dbReference>
<dbReference type="KEGG" id="cil:EG358_14700"/>
<dbReference type="OrthoDB" id="1151238at2"/>
<dbReference type="Proteomes" id="UP000185725">
    <property type="component" value="Unassembled WGS sequence"/>
</dbReference>
<gene>
    <name evidence="3" type="ORF">NCTC13560_00184</name>
    <name evidence="2" type="ORF">SAMN05421682_10417</name>
</gene>
<protein>
    <submittedName>
        <fullName evidence="3">Uncharacterized protein</fullName>
    </submittedName>
</protein>
<dbReference type="EMBL" id="UFVS01000001">
    <property type="protein sequence ID" value="SUX41387.1"/>
    <property type="molecule type" value="Genomic_DNA"/>
</dbReference>
<dbReference type="AlphaFoldDB" id="A0A381F4G5"/>
<accession>A0A381F4G5</accession>
<sequence length="490" mass="54190">MKIKLILVATMFAGISVFSQEVKVKKGEIQIDGKSVAKIDREKYIYTISDLSGKALFTATITNKTPLNNDASKSWLQLTGTNGVVRELELIDKTSFSLGLEKPITENLTKSTDPLLPASGIDEAKINSFFQTEDKSISKAEDAAIEETKEIIRAEDALAAENKILIDRVGIISANNEKIGYIVRKVTGKDGIQTYLSYTVLDINKIPIAKIDFSNYDGANAKYGLIVKTYDGKSFPIKMANYTSERLEEDKLAPRVIKKLYANGYTLGDMKSITEIAYQENADAANQQNKEMEDHAKANSKNIYDTAGYVIDKNGNKKEGTITMEFESISEKIGKEKNISDVTSYGTFVLLTTNGKTETHKAKDGVKFCVVERCFVGADGLEDGGTGNSSGSQLSVLGESLFFEILAENEGNYVLNYVKNPQYLYLKLANQSKAIYLGNKAGFGTKKPEKIKKIFDEYMKCPTLDFSKYDTTTKEGLVQVLADYSAQRKK</sequence>
<organism evidence="3 5">
    <name type="scientific">Chryseobacterium indoltheticum</name>
    <dbReference type="NCBI Taxonomy" id="254"/>
    <lineage>
        <taxon>Bacteria</taxon>
        <taxon>Pseudomonadati</taxon>
        <taxon>Bacteroidota</taxon>
        <taxon>Flavobacteriia</taxon>
        <taxon>Flavobacteriales</taxon>
        <taxon>Weeksellaceae</taxon>
        <taxon>Chryseobacterium group</taxon>
        <taxon>Chryseobacterium</taxon>
    </lineage>
</organism>
<reference evidence="3 5" key="2">
    <citation type="submission" date="2018-06" db="EMBL/GenBank/DDBJ databases">
        <authorList>
            <consortium name="Pathogen Informatics"/>
            <person name="Doyle S."/>
        </authorList>
    </citation>
    <scope>NUCLEOTIDE SEQUENCE [LARGE SCALE GENOMIC DNA]</scope>
    <source>
        <strain evidence="3 5">NCTC13560</strain>
    </source>
</reference>
<name>A0A381F4G5_9FLAO</name>
<evidence type="ECO:0000313" key="2">
    <source>
        <dbReference type="EMBL" id="SIQ29727.1"/>
    </source>
</evidence>
<evidence type="ECO:0000313" key="4">
    <source>
        <dbReference type="Proteomes" id="UP000185725"/>
    </source>
</evidence>
<evidence type="ECO:0000313" key="5">
    <source>
        <dbReference type="Proteomes" id="UP000255231"/>
    </source>
</evidence>
<keyword evidence="4" id="KW-1185">Reference proteome</keyword>
<evidence type="ECO:0000313" key="3">
    <source>
        <dbReference type="EMBL" id="SUX41387.1"/>
    </source>
</evidence>
<feature type="coiled-coil region" evidence="1">
    <location>
        <begin position="275"/>
        <end position="302"/>
    </location>
</feature>
<dbReference type="EMBL" id="FTMF01000004">
    <property type="protein sequence ID" value="SIQ29727.1"/>
    <property type="molecule type" value="Genomic_DNA"/>
</dbReference>